<keyword evidence="2" id="KW-1185">Reference proteome</keyword>
<dbReference type="Proteomes" id="UP000533017">
    <property type="component" value="Unassembled WGS sequence"/>
</dbReference>
<sequence>MSVHEPVAALGPVGGSVAVEVAGTIASRLAHLPTLERAVAAMVEQSSFPPSVGWRPTSVAAGLPGMAVVFAAFDVHEPEAGWDRLGHRALSQAVAAMPERAEPGASLFAGWAGVGFAATSLARGRGRYTRLLHTVDTKLQARTRNAIRRLDAAHGCGVSEFDVISGLAGVGAYLLRRRESAESADLLGEVLRCLSELLADEGEPRRWHTPADLVGHAMTGAYPDGNHNCGLAHGVTGPLALLAIALREGLKVERAEQAVDVAAEWLADHAMADGWGPNWPNAVPLPPRPGSRPDGTGLAHGRATWCYGAPGIARALWLAGTALDADRYRHLAVEAMLAVLARPAAQRGITSPTFCHGTAGLAHITRRFAVDTGRSEFAAGAEELVRELLAAYEPDSVLGYRNVEPGDVRVDNPGLLDGAPGVALALLAAGTDDEPAWDRLFLLS</sequence>
<protein>
    <recommendedName>
        <fullName evidence="3">Lanthionine synthetase C-like protein</fullName>
    </recommendedName>
</protein>
<proteinExistence type="predicted"/>
<organism evidence="1 2">
    <name type="scientific">Actinopolymorpha cephalotaxi</name>
    <dbReference type="NCBI Taxonomy" id="504797"/>
    <lineage>
        <taxon>Bacteria</taxon>
        <taxon>Bacillati</taxon>
        <taxon>Actinomycetota</taxon>
        <taxon>Actinomycetes</taxon>
        <taxon>Propionibacteriales</taxon>
        <taxon>Actinopolymorphaceae</taxon>
        <taxon>Actinopolymorpha</taxon>
    </lineage>
</organism>
<reference evidence="1 2" key="1">
    <citation type="submission" date="2020-07" db="EMBL/GenBank/DDBJ databases">
        <title>Sequencing the genomes of 1000 actinobacteria strains.</title>
        <authorList>
            <person name="Klenk H.-P."/>
        </authorList>
    </citation>
    <scope>NUCLEOTIDE SEQUENCE [LARGE SCALE GENOMIC DNA]</scope>
    <source>
        <strain evidence="1 2">DSM 45117</strain>
    </source>
</reference>
<comment type="caution">
    <text evidence="1">The sequence shown here is derived from an EMBL/GenBank/DDBJ whole genome shotgun (WGS) entry which is preliminary data.</text>
</comment>
<dbReference type="PRINTS" id="PR01955">
    <property type="entry name" value="LANCFRANKIA"/>
</dbReference>
<dbReference type="RefSeq" id="WP_139239265.1">
    <property type="nucleotide sequence ID" value="NZ_FOOI01000029.1"/>
</dbReference>
<dbReference type="Pfam" id="PF05147">
    <property type="entry name" value="LANC_like"/>
    <property type="match status" value="1"/>
</dbReference>
<dbReference type="Gene3D" id="1.50.10.20">
    <property type="match status" value="1"/>
</dbReference>
<evidence type="ECO:0000313" key="1">
    <source>
        <dbReference type="EMBL" id="NYH85414.1"/>
    </source>
</evidence>
<dbReference type="EMBL" id="JACBZA010000001">
    <property type="protein sequence ID" value="NYH85414.1"/>
    <property type="molecule type" value="Genomic_DNA"/>
</dbReference>
<gene>
    <name evidence="1" type="ORF">FHR37_004265</name>
</gene>
<accession>A0ABX2S807</accession>
<dbReference type="InterPro" id="IPR033889">
    <property type="entry name" value="LanC"/>
</dbReference>
<dbReference type="SUPFAM" id="SSF158745">
    <property type="entry name" value="LanC-like"/>
    <property type="match status" value="1"/>
</dbReference>
<dbReference type="CDD" id="cd04793">
    <property type="entry name" value="LanC"/>
    <property type="match status" value="1"/>
</dbReference>
<dbReference type="SMART" id="SM01260">
    <property type="entry name" value="LANC_like"/>
    <property type="match status" value="1"/>
</dbReference>
<name>A0ABX2S807_9ACTN</name>
<evidence type="ECO:0008006" key="3">
    <source>
        <dbReference type="Google" id="ProtNLM"/>
    </source>
</evidence>
<evidence type="ECO:0000313" key="2">
    <source>
        <dbReference type="Proteomes" id="UP000533017"/>
    </source>
</evidence>
<dbReference type="PRINTS" id="PR01950">
    <property type="entry name" value="LANCSUPER"/>
</dbReference>
<dbReference type="InterPro" id="IPR007822">
    <property type="entry name" value="LANC-like"/>
</dbReference>